<evidence type="ECO:0000313" key="1">
    <source>
        <dbReference type="Proteomes" id="UP000095281"/>
    </source>
</evidence>
<dbReference type="WBParaSite" id="MhA1_Contig160.frz3.gene8">
    <property type="protein sequence ID" value="MhA1_Contig160.frz3.gene8"/>
    <property type="gene ID" value="MhA1_Contig160.frz3.gene8"/>
</dbReference>
<proteinExistence type="predicted"/>
<dbReference type="Proteomes" id="UP000095281">
    <property type="component" value="Unplaced"/>
</dbReference>
<organism evidence="1 2">
    <name type="scientific">Meloidogyne hapla</name>
    <name type="common">Root-knot nematode worm</name>
    <dbReference type="NCBI Taxonomy" id="6305"/>
    <lineage>
        <taxon>Eukaryota</taxon>
        <taxon>Metazoa</taxon>
        <taxon>Ecdysozoa</taxon>
        <taxon>Nematoda</taxon>
        <taxon>Chromadorea</taxon>
        <taxon>Rhabditida</taxon>
        <taxon>Tylenchina</taxon>
        <taxon>Tylenchomorpha</taxon>
        <taxon>Tylenchoidea</taxon>
        <taxon>Meloidogynidae</taxon>
        <taxon>Meloidogyninae</taxon>
        <taxon>Meloidogyne</taxon>
    </lineage>
</organism>
<reference evidence="2" key="1">
    <citation type="submission" date="2016-11" db="UniProtKB">
        <authorList>
            <consortium name="WormBaseParasite"/>
        </authorList>
    </citation>
    <scope>IDENTIFICATION</scope>
</reference>
<protein>
    <submittedName>
        <fullName evidence="2">Phlebovirus glycoprotein G2 fusion domain-containing protein</fullName>
    </submittedName>
</protein>
<keyword evidence="1" id="KW-1185">Reference proteome</keyword>
<name>A0A1I8B949_MELHA</name>
<dbReference type="AlphaFoldDB" id="A0A1I8B949"/>
<evidence type="ECO:0000313" key="2">
    <source>
        <dbReference type="WBParaSite" id="MhA1_Contig160.frz3.gene8"/>
    </source>
</evidence>
<accession>A0A1I8B949</accession>
<sequence>MLTHPLGRACNQSKVAMKVRLKKVEDPFKCFSEKNYTYENGKTRIEERDICDSTIGLFRNNSDKKCVKNDCGRNGYEYGCSECTTVEFTMAFMSLFGNVYPGMFFEIMPILTILPSSLAHTCTRQTMTLLFDYAEINSGLKPFLNSAWPLKDMKY</sequence>